<organism evidence="2 3">
    <name type="scientific">Fimbriiglobus ruber</name>
    <dbReference type="NCBI Taxonomy" id="1908690"/>
    <lineage>
        <taxon>Bacteria</taxon>
        <taxon>Pseudomonadati</taxon>
        <taxon>Planctomycetota</taxon>
        <taxon>Planctomycetia</taxon>
        <taxon>Gemmatales</taxon>
        <taxon>Gemmataceae</taxon>
        <taxon>Fimbriiglobus</taxon>
    </lineage>
</organism>
<keyword evidence="3" id="KW-1185">Reference proteome</keyword>
<evidence type="ECO:0000313" key="3">
    <source>
        <dbReference type="Proteomes" id="UP000214646"/>
    </source>
</evidence>
<comment type="caution">
    <text evidence="2">The sequence shown here is derived from an EMBL/GenBank/DDBJ whole genome shotgun (WGS) entry which is preliminary data.</text>
</comment>
<sequence>MQWADKADAKVAAKAESEERRHKWREREIAAGRMKVLKLGSTI</sequence>
<protein>
    <submittedName>
        <fullName evidence="2">Uncharacterized protein</fullName>
    </submittedName>
</protein>
<evidence type="ECO:0000256" key="1">
    <source>
        <dbReference type="SAM" id="MobiDB-lite"/>
    </source>
</evidence>
<proteinExistence type="predicted"/>
<name>A0A225E010_9BACT</name>
<reference evidence="3" key="1">
    <citation type="submission" date="2017-06" db="EMBL/GenBank/DDBJ databases">
        <title>Genome analysis of Fimbriiglobus ruber SP5, the first member of the order Planctomycetales with confirmed chitinolytic capability.</title>
        <authorList>
            <person name="Ravin N.V."/>
            <person name="Rakitin A.L."/>
            <person name="Ivanova A.A."/>
            <person name="Beletsky A.V."/>
            <person name="Kulichevskaya I.S."/>
            <person name="Mardanov A.V."/>
            <person name="Dedysh S.N."/>
        </authorList>
    </citation>
    <scope>NUCLEOTIDE SEQUENCE [LARGE SCALE GENOMIC DNA]</scope>
    <source>
        <strain evidence="3">SP5</strain>
    </source>
</reference>
<dbReference type="Proteomes" id="UP000214646">
    <property type="component" value="Unassembled WGS sequence"/>
</dbReference>
<evidence type="ECO:0000313" key="2">
    <source>
        <dbReference type="EMBL" id="OWK41975.1"/>
    </source>
</evidence>
<dbReference type="EMBL" id="NIDE01000005">
    <property type="protein sequence ID" value="OWK41975.1"/>
    <property type="molecule type" value="Genomic_DNA"/>
</dbReference>
<feature type="region of interest" description="Disordered" evidence="1">
    <location>
        <begin position="1"/>
        <end position="22"/>
    </location>
</feature>
<gene>
    <name evidence="2" type="ORF">FRUB_04053</name>
</gene>
<accession>A0A225E010</accession>
<dbReference type="AlphaFoldDB" id="A0A225E010"/>